<feature type="transmembrane region" description="Helical" evidence="1">
    <location>
        <begin position="168"/>
        <end position="192"/>
    </location>
</feature>
<dbReference type="PANTHER" id="PTHR22911">
    <property type="entry name" value="ACYL-MALONYL CONDENSING ENZYME-RELATED"/>
    <property type="match status" value="1"/>
</dbReference>
<dbReference type="InterPro" id="IPR000620">
    <property type="entry name" value="EamA_dom"/>
</dbReference>
<dbReference type="EMBL" id="QFAW01000086">
    <property type="protein sequence ID" value="PWE38412.1"/>
    <property type="molecule type" value="Genomic_DNA"/>
</dbReference>
<dbReference type="Proteomes" id="UP000245056">
    <property type="component" value="Unassembled WGS sequence"/>
</dbReference>
<protein>
    <submittedName>
        <fullName evidence="3">EamA/RhaT family transporter</fullName>
    </submittedName>
</protein>
<feature type="transmembrane region" description="Helical" evidence="1">
    <location>
        <begin position="112"/>
        <end position="132"/>
    </location>
</feature>
<dbReference type="PANTHER" id="PTHR22911:SF135">
    <property type="entry name" value="BLR4310 PROTEIN"/>
    <property type="match status" value="1"/>
</dbReference>
<accession>A0A2U2D007</accession>
<dbReference type="InterPro" id="IPR037185">
    <property type="entry name" value="EmrE-like"/>
</dbReference>
<name>A0A2U2D007_9PSED</name>
<proteinExistence type="predicted"/>
<dbReference type="SUPFAM" id="SSF103481">
    <property type="entry name" value="Multidrug resistance efflux transporter EmrE"/>
    <property type="match status" value="2"/>
</dbReference>
<dbReference type="Pfam" id="PF00892">
    <property type="entry name" value="EamA"/>
    <property type="match status" value="1"/>
</dbReference>
<gene>
    <name evidence="3" type="ORF">C9I49_27935</name>
</gene>
<evidence type="ECO:0000259" key="2">
    <source>
        <dbReference type="Pfam" id="PF00892"/>
    </source>
</evidence>
<sequence length="379" mass="40965">MCAFGRFLPLATGRTRPKADFAVGPYGTELVGTIVPTASSENCRLTCWLLALGMRHRLLGSQFTDGTGVRFVSKYSASVDSVPKGVLLISAAVFLLSLADAAVKYFSARIPLWQLFLIVSCLSVPTLGAWLAKDIRSGRHSTASMFWVTTRSILLLLMWVTYYSALPLIPLSVAAVAIYTTPLFIALFSTLYGGEPLSLRGWVAMGIGLAGVATVLRPGSDIFVLATLLPGIAAVFYAVAMVVTRRHCRNEHPLVLALGLNIAFLFAAVIGGIASLMVSESTVAGAAFLLSPWQTLGWQEMLFIFSYACALIFINTATAKAYQVAPPALIGTFDYAYLVFACLWGYVLFQEVPDIFTWAGIFLIVIAGFLILRAQKCNQ</sequence>
<keyword evidence="1" id="KW-0472">Membrane</keyword>
<feature type="transmembrane region" description="Helical" evidence="1">
    <location>
        <begin position="355"/>
        <end position="372"/>
    </location>
</feature>
<feature type="transmembrane region" description="Helical" evidence="1">
    <location>
        <begin position="328"/>
        <end position="349"/>
    </location>
</feature>
<dbReference type="GO" id="GO:0016020">
    <property type="term" value="C:membrane"/>
    <property type="evidence" value="ECO:0007669"/>
    <property type="project" value="InterPro"/>
</dbReference>
<organism evidence="3 4">
    <name type="scientific">Pseudomonas prosekii</name>
    <dbReference type="NCBI Taxonomy" id="1148509"/>
    <lineage>
        <taxon>Bacteria</taxon>
        <taxon>Pseudomonadati</taxon>
        <taxon>Pseudomonadota</taxon>
        <taxon>Gammaproteobacteria</taxon>
        <taxon>Pseudomonadales</taxon>
        <taxon>Pseudomonadaceae</taxon>
        <taxon>Pseudomonas</taxon>
    </lineage>
</organism>
<evidence type="ECO:0000256" key="1">
    <source>
        <dbReference type="SAM" id="Phobius"/>
    </source>
</evidence>
<reference evidence="3 4" key="1">
    <citation type="submission" date="2018-05" db="EMBL/GenBank/DDBJ databases">
        <title>Genome sequences of two Antarctic strains of Pseudomonas prosekii: insights into adaptation to extreme conditions.</title>
        <authorList>
            <person name="Snopkova K."/>
            <person name="Dufkova K."/>
            <person name="Cejkova D."/>
            <person name="Sedlacek I."/>
            <person name="Smajs D."/>
        </authorList>
    </citation>
    <scope>NUCLEOTIDE SEQUENCE [LARGE SCALE GENOMIC DNA]</scope>
    <source>
        <strain evidence="3 4">P2673</strain>
    </source>
</reference>
<dbReference type="AlphaFoldDB" id="A0A2U2D007"/>
<evidence type="ECO:0000313" key="3">
    <source>
        <dbReference type="EMBL" id="PWE38412.1"/>
    </source>
</evidence>
<comment type="caution">
    <text evidence="3">The sequence shown here is derived from an EMBL/GenBank/DDBJ whole genome shotgun (WGS) entry which is preliminary data.</text>
</comment>
<feature type="transmembrane region" description="Helical" evidence="1">
    <location>
        <begin position="199"/>
        <end position="216"/>
    </location>
</feature>
<dbReference type="OrthoDB" id="148351at2"/>
<keyword evidence="1" id="KW-1133">Transmembrane helix</keyword>
<feature type="transmembrane region" description="Helical" evidence="1">
    <location>
        <begin position="144"/>
        <end position="162"/>
    </location>
</feature>
<keyword evidence="1" id="KW-0812">Transmembrane</keyword>
<evidence type="ECO:0000313" key="4">
    <source>
        <dbReference type="Proteomes" id="UP000245056"/>
    </source>
</evidence>
<feature type="transmembrane region" description="Helical" evidence="1">
    <location>
        <begin position="298"/>
        <end position="316"/>
    </location>
</feature>
<feature type="transmembrane region" description="Helical" evidence="1">
    <location>
        <begin position="255"/>
        <end position="278"/>
    </location>
</feature>
<feature type="domain" description="EamA" evidence="2">
    <location>
        <begin position="84"/>
        <end position="216"/>
    </location>
</feature>
<feature type="transmembrane region" description="Helical" evidence="1">
    <location>
        <begin position="222"/>
        <end position="243"/>
    </location>
</feature>